<sequence length="121" mass="13367">MKTPTLQETVVAALEDIKARDIEVIDTTKRTALFDRIIVASADSGRQTRALSRNVQDKVKEAGGQVVSVEGEDTGEWVLVDLGDIVVHIMQPAVRSYYNLEELWVAHPASRHKAAEARQGE</sequence>
<keyword evidence="2" id="KW-0678">Repressor</keyword>
<keyword evidence="2" id="KW-0810">Translation regulation</keyword>
<dbReference type="EMBL" id="AM406670">
    <property type="protein sequence ID" value="CAL96224.1"/>
    <property type="molecule type" value="Genomic_DNA"/>
</dbReference>
<comment type="similarity">
    <text evidence="1 2">Belongs to the Iojap/RsfS family.</text>
</comment>
<dbReference type="NCBIfam" id="TIGR00090">
    <property type="entry name" value="rsfS_iojap_ybeB"/>
    <property type="match status" value="1"/>
</dbReference>
<name>A1KBL8_AZOSB</name>
<keyword evidence="4" id="KW-1185">Reference proteome</keyword>
<gene>
    <name evidence="2" type="primary">rsfS</name>
    <name evidence="3" type="ordered locus">azo3608</name>
</gene>
<dbReference type="InterPro" id="IPR043519">
    <property type="entry name" value="NT_sf"/>
</dbReference>
<comment type="subcellular location">
    <subcellularLocation>
        <location evidence="2">Cytoplasm</location>
    </subcellularLocation>
</comment>
<dbReference type="HAMAP" id="MF_01477">
    <property type="entry name" value="Iojap_RsfS"/>
    <property type="match status" value="1"/>
</dbReference>
<protein>
    <recommendedName>
        <fullName evidence="2">Ribosomal silencing factor RsfS</fullName>
    </recommendedName>
</protein>
<proteinExistence type="inferred from homology"/>
<dbReference type="OrthoDB" id="9793681at2"/>
<keyword evidence="2" id="KW-0963">Cytoplasm</keyword>
<evidence type="ECO:0000256" key="1">
    <source>
        <dbReference type="ARBA" id="ARBA00010574"/>
    </source>
</evidence>
<dbReference type="GO" id="GO:0005737">
    <property type="term" value="C:cytoplasm"/>
    <property type="evidence" value="ECO:0007669"/>
    <property type="project" value="UniProtKB-SubCell"/>
</dbReference>
<dbReference type="Gene3D" id="3.30.460.10">
    <property type="entry name" value="Beta Polymerase, domain 2"/>
    <property type="match status" value="1"/>
</dbReference>
<organism evidence="3 4">
    <name type="scientific">Azoarcus sp. (strain BH72)</name>
    <dbReference type="NCBI Taxonomy" id="418699"/>
    <lineage>
        <taxon>Bacteria</taxon>
        <taxon>Pseudomonadati</taxon>
        <taxon>Pseudomonadota</taxon>
        <taxon>Betaproteobacteria</taxon>
        <taxon>Rhodocyclales</taxon>
        <taxon>Zoogloeaceae</taxon>
        <taxon>Azoarcus</taxon>
    </lineage>
</organism>
<dbReference type="KEGG" id="azo:azo3608"/>
<dbReference type="GO" id="GO:0090071">
    <property type="term" value="P:negative regulation of ribosome biogenesis"/>
    <property type="evidence" value="ECO:0007669"/>
    <property type="project" value="UniProtKB-UniRule"/>
</dbReference>
<dbReference type="KEGG" id="aoa:dqs_3751"/>
<reference evidence="3 4" key="1">
    <citation type="journal article" date="2006" name="Nat. Biotechnol.">
        <title>Complete genome of the mutualistic, N2-fixing grass endophyte Azoarcus sp. strain BH72.</title>
        <authorList>
            <person name="Krause A."/>
            <person name="Ramakumar A."/>
            <person name="Bartels D."/>
            <person name="Battistoni F."/>
            <person name="Bekel T."/>
            <person name="Boch J."/>
            <person name="Boehm M."/>
            <person name="Friedrich F."/>
            <person name="Hurek T."/>
            <person name="Krause L."/>
            <person name="Linke B."/>
            <person name="McHardy A.C."/>
            <person name="Sarkar A."/>
            <person name="Schneiker S."/>
            <person name="Syed A.A."/>
            <person name="Thauer R."/>
            <person name="Vorhoelter F.-J."/>
            <person name="Weidner S."/>
            <person name="Puehler A."/>
            <person name="Reinhold-Hurek B."/>
            <person name="Kaiser O."/>
            <person name="Goesmann A."/>
        </authorList>
    </citation>
    <scope>NUCLEOTIDE SEQUENCE [LARGE SCALE GENOMIC DNA]</scope>
    <source>
        <strain evidence="3 4">BH72</strain>
    </source>
</reference>
<dbReference type="PANTHER" id="PTHR21043:SF0">
    <property type="entry name" value="MITOCHONDRIAL ASSEMBLY OF RIBOSOMAL LARGE SUBUNIT PROTEIN 1"/>
    <property type="match status" value="1"/>
</dbReference>
<dbReference type="GO" id="GO:0043023">
    <property type="term" value="F:ribosomal large subunit binding"/>
    <property type="evidence" value="ECO:0007669"/>
    <property type="project" value="TreeGrafter"/>
</dbReference>
<dbReference type="Proteomes" id="UP000002588">
    <property type="component" value="Chromosome"/>
</dbReference>
<dbReference type="PANTHER" id="PTHR21043">
    <property type="entry name" value="IOJAP SUPERFAMILY ORTHOLOG"/>
    <property type="match status" value="1"/>
</dbReference>
<comment type="function">
    <text evidence="2">Functions as a ribosomal silencing factor. Interacts with ribosomal protein uL14 (rplN), blocking formation of intersubunit bridge B8. Prevents association of the 30S and 50S ribosomal subunits and the formation of functional ribosomes, thus repressing translation.</text>
</comment>
<dbReference type="RefSeq" id="WP_011767330.1">
    <property type="nucleotide sequence ID" value="NC_008702.1"/>
</dbReference>
<evidence type="ECO:0000256" key="2">
    <source>
        <dbReference type="HAMAP-Rule" id="MF_01477"/>
    </source>
</evidence>
<dbReference type="STRING" id="62928.azo3608"/>
<dbReference type="eggNOG" id="COG0799">
    <property type="taxonomic scope" value="Bacteria"/>
</dbReference>
<dbReference type="GO" id="GO:0017148">
    <property type="term" value="P:negative regulation of translation"/>
    <property type="evidence" value="ECO:0007669"/>
    <property type="project" value="UniProtKB-UniRule"/>
</dbReference>
<comment type="subunit">
    <text evidence="2">Interacts with ribosomal protein uL14 (rplN).</text>
</comment>
<dbReference type="InterPro" id="IPR004394">
    <property type="entry name" value="Iojap/RsfS/C7orf30"/>
</dbReference>
<accession>A1KBL8</accession>
<evidence type="ECO:0000313" key="4">
    <source>
        <dbReference type="Proteomes" id="UP000002588"/>
    </source>
</evidence>
<dbReference type="HOGENOM" id="CLU_092688_6_1_4"/>
<evidence type="ECO:0000313" key="3">
    <source>
        <dbReference type="EMBL" id="CAL96224.1"/>
    </source>
</evidence>
<dbReference type="Pfam" id="PF02410">
    <property type="entry name" value="RsfS"/>
    <property type="match status" value="1"/>
</dbReference>
<dbReference type="AlphaFoldDB" id="A1KBL8"/>
<dbReference type="GO" id="GO:0042256">
    <property type="term" value="P:cytosolic ribosome assembly"/>
    <property type="evidence" value="ECO:0007669"/>
    <property type="project" value="UniProtKB-UniRule"/>
</dbReference>
<dbReference type="SUPFAM" id="SSF81301">
    <property type="entry name" value="Nucleotidyltransferase"/>
    <property type="match status" value="1"/>
</dbReference>